<evidence type="ECO:0000256" key="2">
    <source>
        <dbReference type="ARBA" id="ARBA00012388"/>
    </source>
</evidence>
<name>A0A6A5VZ35_9PLEO</name>
<feature type="compositionally biased region" description="Polar residues" evidence="5">
    <location>
        <begin position="7"/>
        <end position="26"/>
    </location>
</feature>
<dbReference type="GO" id="GO:0031499">
    <property type="term" value="C:TRAMP complex"/>
    <property type="evidence" value="ECO:0007669"/>
    <property type="project" value="TreeGrafter"/>
</dbReference>
<dbReference type="AlphaFoldDB" id="A0A6A5VZ35"/>
<keyword evidence="4" id="KW-0460">Magnesium</keyword>
<feature type="compositionally biased region" description="Acidic residues" evidence="5">
    <location>
        <begin position="116"/>
        <end position="136"/>
    </location>
</feature>
<dbReference type="SUPFAM" id="SSF81631">
    <property type="entry name" value="PAP/OAS1 substrate-binding domain"/>
    <property type="match status" value="1"/>
</dbReference>
<dbReference type="GO" id="GO:0046872">
    <property type="term" value="F:metal ion binding"/>
    <property type="evidence" value="ECO:0007669"/>
    <property type="project" value="UniProtKB-KW"/>
</dbReference>
<evidence type="ECO:0000259" key="7">
    <source>
        <dbReference type="Pfam" id="PF22600"/>
    </source>
</evidence>
<evidence type="ECO:0000256" key="3">
    <source>
        <dbReference type="ARBA" id="ARBA00022723"/>
    </source>
</evidence>
<proteinExistence type="inferred from homology"/>
<feature type="compositionally biased region" description="Basic and acidic residues" evidence="5">
    <location>
        <begin position="84"/>
        <end position="99"/>
    </location>
</feature>
<dbReference type="GO" id="GO:0010605">
    <property type="term" value="P:negative regulation of macromolecule metabolic process"/>
    <property type="evidence" value="ECO:0007669"/>
    <property type="project" value="UniProtKB-ARBA"/>
</dbReference>
<dbReference type="GO" id="GO:1990817">
    <property type="term" value="F:poly(A) RNA polymerase activity"/>
    <property type="evidence" value="ECO:0007669"/>
    <property type="project" value="UniProtKB-EC"/>
</dbReference>
<feature type="region of interest" description="Disordered" evidence="5">
    <location>
        <begin position="246"/>
        <end position="312"/>
    </location>
</feature>
<evidence type="ECO:0000256" key="5">
    <source>
        <dbReference type="SAM" id="MobiDB-lite"/>
    </source>
</evidence>
<feature type="compositionally biased region" description="Polar residues" evidence="5">
    <location>
        <begin position="137"/>
        <end position="150"/>
    </location>
</feature>
<organism evidence="8 9">
    <name type="scientific">Bimuria novae-zelandiae CBS 107.79</name>
    <dbReference type="NCBI Taxonomy" id="1447943"/>
    <lineage>
        <taxon>Eukaryota</taxon>
        <taxon>Fungi</taxon>
        <taxon>Dikarya</taxon>
        <taxon>Ascomycota</taxon>
        <taxon>Pezizomycotina</taxon>
        <taxon>Dothideomycetes</taxon>
        <taxon>Pleosporomycetidae</taxon>
        <taxon>Pleosporales</taxon>
        <taxon>Massarineae</taxon>
        <taxon>Didymosphaeriaceae</taxon>
        <taxon>Bimuria</taxon>
    </lineage>
</organism>
<dbReference type="OrthoDB" id="273917at2759"/>
<dbReference type="InterPro" id="IPR002058">
    <property type="entry name" value="PAP_assoc"/>
</dbReference>
<reference evidence="8" key="1">
    <citation type="journal article" date="2020" name="Stud. Mycol.">
        <title>101 Dothideomycetes genomes: a test case for predicting lifestyles and emergence of pathogens.</title>
        <authorList>
            <person name="Haridas S."/>
            <person name="Albert R."/>
            <person name="Binder M."/>
            <person name="Bloem J."/>
            <person name="Labutti K."/>
            <person name="Salamov A."/>
            <person name="Andreopoulos B."/>
            <person name="Baker S."/>
            <person name="Barry K."/>
            <person name="Bills G."/>
            <person name="Bluhm B."/>
            <person name="Cannon C."/>
            <person name="Castanera R."/>
            <person name="Culley D."/>
            <person name="Daum C."/>
            <person name="Ezra D."/>
            <person name="Gonzalez J."/>
            <person name="Henrissat B."/>
            <person name="Kuo A."/>
            <person name="Liang C."/>
            <person name="Lipzen A."/>
            <person name="Lutzoni F."/>
            <person name="Magnuson J."/>
            <person name="Mondo S."/>
            <person name="Nolan M."/>
            <person name="Ohm R."/>
            <person name="Pangilinan J."/>
            <person name="Park H.-J."/>
            <person name="Ramirez L."/>
            <person name="Alfaro M."/>
            <person name="Sun H."/>
            <person name="Tritt A."/>
            <person name="Yoshinaga Y."/>
            <person name="Zwiers L.-H."/>
            <person name="Turgeon B."/>
            <person name="Goodwin S."/>
            <person name="Spatafora J."/>
            <person name="Crous P."/>
            <person name="Grigoriev I."/>
        </authorList>
    </citation>
    <scope>NUCLEOTIDE SEQUENCE</scope>
    <source>
        <strain evidence="8">CBS 107.79</strain>
    </source>
</reference>
<dbReference type="GO" id="GO:0003729">
    <property type="term" value="F:mRNA binding"/>
    <property type="evidence" value="ECO:0007669"/>
    <property type="project" value="TreeGrafter"/>
</dbReference>
<dbReference type="Proteomes" id="UP000800036">
    <property type="component" value="Unassembled WGS sequence"/>
</dbReference>
<evidence type="ECO:0000259" key="6">
    <source>
        <dbReference type="Pfam" id="PF03828"/>
    </source>
</evidence>
<dbReference type="EMBL" id="ML976660">
    <property type="protein sequence ID" value="KAF1978407.1"/>
    <property type="molecule type" value="Genomic_DNA"/>
</dbReference>
<dbReference type="Pfam" id="PF03828">
    <property type="entry name" value="PAP_assoc"/>
    <property type="match status" value="1"/>
</dbReference>
<evidence type="ECO:0000256" key="1">
    <source>
        <dbReference type="ARBA" id="ARBA00008593"/>
    </source>
</evidence>
<feature type="domain" description="Poly(A) RNA polymerase mitochondrial-like central palm" evidence="7">
    <location>
        <begin position="333"/>
        <end position="467"/>
    </location>
</feature>
<dbReference type="GO" id="GO:0043634">
    <property type="term" value="P:polyadenylation-dependent ncRNA catabolic process"/>
    <property type="evidence" value="ECO:0007669"/>
    <property type="project" value="TreeGrafter"/>
</dbReference>
<gene>
    <name evidence="8" type="ORF">BU23DRAFT_651147</name>
</gene>
<comment type="similarity">
    <text evidence="1">Belongs to the DNA polymerase type-B-like family.</text>
</comment>
<dbReference type="PANTHER" id="PTHR23092">
    <property type="entry name" value="POLY(A) RNA POLYMERASE"/>
    <property type="match status" value="1"/>
</dbReference>
<dbReference type="EC" id="2.7.7.19" evidence="2"/>
<dbReference type="GO" id="GO:0031123">
    <property type="term" value="P:RNA 3'-end processing"/>
    <property type="evidence" value="ECO:0007669"/>
    <property type="project" value="TreeGrafter"/>
</dbReference>
<protein>
    <recommendedName>
        <fullName evidence="2">polynucleotide adenylyltransferase</fullName>
        <ecNumber evidence="2">2.7.7.19</ecNumber>
    </recommendedName>
</protein>
<evidence type="ECO:0000313" key="9">
    <source>
        <dbReference type="Proteomes" id="UP000800036"/>
    </source>
</evidence>
<feature type="domain" description="PAP-associated" evidence="6">
    <location>
        <begin position="527"/>
        <end position="585"/>
    </location>
</feature>
<dbReference type="InterPro" id="IPR045862">
    <property type="entry name" value="Trf4-like"/>
</dbReference>
<evidence type="ECO:0000256" key="4">
    <source>
        <dbReference type="ARBA" id="ARBA00022842"/>
    </source>
</evidence>
<accession>A0A6A5VZ35</accession>
<feature type="region of interest" description="Disordered" evidence="5">
    <location>
        <begin position="1"/>
        <end position="175"/>
    </location>
</feature>
<keyword evidence="9" id="KW-1185">Reference proteome</keyword>
<evidence type="ECO:0000313" key="8">
    <source>
        <dbReference type="EMBL" id="KAF1978407.1"/>
    </source>
</evidence>
<dbReference type="Gene3D" id="1.10.1410.10">
    <property type="match status" value="1"/>
</dbReference>
<dbReference type="InterPro" id="IPR054708">
    <property type="entry name" value="MTPAP-like_central"/>
</dbReference>
<dbReference type="PANTHER" id="PTHR23092:SF15">
    <property type="entry name" value="INACTIVE NON-CANONICAL POLY(A) RNA POLYMERASE PROTEIN TRF4-2-RELATED"/>
    <property type="match status" value="1"/>
</dbReference>
<sequence>MYRPREQQNGSAPSRSEFTFTSNNPAPQFPPATTVERGAPRSNGRGRGDASGNNNARFGRRGGHAGPSHFRGGGRGRGGFRSQAAHERALLQSRDDSTEHFLGVAHEANKFRDLAELSDDEEADMDVGTDDTDDDGATQNKTKVTRTQSTSRDDGDSVPKWSNPDPYIVLPPPDETTGKRIDFVKLIRKAKNEVTGQADASNAVTANDDFISFGDEDEDEASEVIMAPTEAASRSQPLQGSLNEVATTGSANARGKRSAEFARLPTRLELRTSSRSAGLPPRPDLSTSSRKRKQPDDYGGMKPEWAPKDDLDSAPWAFRQDYERLRDQPERLLHNEIMDFYDFVGPKEHDNEVRLDLIRRVHSVVSRTFQSHPGYIKCFGSFPVGLYLPAADMDLVFVTDTHYRGGPAVLNVSKSQMYKLAEKLRNSRVAKDTFVIAKAKVPIVKFTDIQTGLPVDISFENMSGLDAQGTMSKWKKQHGEHFTYLVALVKQLLEMYNLNEVSSGGIGGLSICCLVVHYLQHHPAEENFGLLFLGFLDYYGNKFNYGQYRIVIDPPAIIRKGKIGIDGRQERADRLAIQDPNNPTNNLSGGSHSVDKVFKLFTWVHRVLEERMRTVHMSSVHDLSLLESILGGNYTKYHDQRATMDKIRIQ</sequence>
<keyword evidence="3" id="KW-0479">Metal-binding</keyword>
<dbReference type="GO" id="GO:0005730">
    <property type="term" value="C:nucleolus"/>
    <property type="evidence" value="ECO:0007669"/>
    <property type="project" value="TreeGrafter"/>
</dbReference>
<dbReference type="Pfam" id="PF22600">
    <property type="entry name" value="MTPAP-like_central"/>
    <property type="match status" value="1"/>
</dbReference>
<dbReference type="CDD" id="cd05402">
    <property type="entry name" value="NT_PAP_TUTase"/>
    <property type="match status" value="1"/>
</dbReference>
<dbReference type="Gene3D" id="3.30.460.10">
    <property type="entry name" value="Beta Polymerase, domain 2"/>
    <property type="match status" value="1"/>
</dbReference>
<dbReference type="SUPFAM" id="SSF81301">
    <property type="entry name" value="Nucleotidyltransferase"/>
    <property type="match status" value="1"/>
</dbReference>
<dbReference type="InterPro" id="IPR043519">
    <property type="entry name" value="NT_sf"/>
</dbReference>